<organism evidence="1 2">
    <name type="scientific">Halanaerobium saccharolyticum</name>
    <dbReference type="NCBI Taxonomy" id="43595"/>
    <lineage>
        <taxon>Bacteria</taxon>
        <taxon>Bacillati</taxon>
        <taxon>Bacillota</taxon>
        <taxon>Clostridia</taxon>
        <taxon>Halanaerobiales</taxon>
        <taxon>Halanaerobiaceae</taxon>
        <taxon>Halanaerobium</taxon>
    </lineage>
</organism>
<sequence length="99" mass="11253">MSRIESRLNRLEAAMKKDKLELQLITGDSILLDNSDLLSLFNESISYIPVKAKNGEVHFPAAQEELSDNMLSVMYAKEGQDPFIDNVKKIMTEYKEATE</sequence>
<protein>
    <submittedName>
        <fullName evidence="1">Uncharacterized protein</fullName>
    </submittedName>
</protein>
<evidence type="ECO:0000313" key="2">
    <source>
        <dbReference type="Proteomes" id="UP000244089"/>
    </source>
</evidence>
<dbReference type="EMBL" id="QAXS01000063">
    <property type="protein sequence ID" value="PTV92901.1"/>
    <property type="molecule type" value="Genomic_DNA"/>
</dbReference>
<reference evidence="1 2" key="1">
    <citation type="submission" date="2018-04" db="EMBL/GenBank/DDBJ databases">
        <title>Subsurface microbial communities from deep shales in Ohio and West Virginia, USA.</title>
        <authorList>
            <person name="Wrighton K."/>
        </authorList>
    </citation>
    <scope>NUCLEOTIDE SEQUENCE [LARGE SCALE GENOMIC DNA]</scope>
    <source>
        <strain evidence="1 2">WC1</strain>
    </source>
</reference>
<accession>A0A2T5RF49</accession>
<dbReference type="Proteomes" id="UP000244089">
    <property type="component" value="Unassembled WGS sequence"/>
</dbReference>
<evidence type="ECO:0000313" key="1">
    <source>
        <dbReference type="EMBL" id="PTV92901.1"/>
    </source>
</evidence>
<gene>
    <name evidence="1" type="ORF">C8C76_1638</name>
</gene>
<dbReference type="RefSeq" id="WP_108142937.1">
    <property type="nucleotide sequence ID" value="NZ_QAXS01000063.1"/>
</dbReference>
<name>A0A2T5RF49_9FIRM</name>
<comment type="caution">
    <text evidence="1">The sequence shown here is derived from an EMBL/GenBank/DDBJ whole genome shotgun (WGS) entry which is preliminary data.</text>
</comment>
<proteinExistence type="predicted"/>
<dbReference type="AlphaFoldDB" id="A0A2T5RF49"/>